<accession>A0A9P5PAG0</accession>
<proteinExistence type="predicted"/>
<dbReference type="EMBL" id="JADNRY010000357">
    <property type="protein sequence ID" value="KAF9058700.1"/>
    <property type="molecule type" value="Genomic_DNA"/>
</dbReference>
<reference evidence="2" key="1">
    <citation type="submission" date="2020-11" db="EMBL/GenBank/DDBJ databases">
        <authorList>
            <consortium name="DOE Joint Genome Institute"/>
            <person name="Ahrendt S."/>
            <person name="Riley R."/>
            <person name="Andreopoulos W."/>
            <person name="Labutti K."/>
            <person name="Pangilinan J."/>
            <person name="Ruiz-Duenas F.J."/>
            <person name="Barrasa J.M."/>
            <person name="Sanchez-Garcia M."/>
            <person name="Camarero S."/>
            <person name="Miyauchi S."/>
            <person name="Serrano A."/>
            <person name="Linde D."/>
            <person name="Babiker R."/>
            <person name="Drula E."/>
            <person name="Ayuso-Fernandez I."/>
            <person name="Pacheco R."/>
            <person name="Padilla G."/>
            <person name="Ferreira P."/>
            <person name="Barriuso J."/>
            <person name="Kellner H."/>
            <person name="Castanera R."/>
            <person name="Alfaro M."/>
            <person name="Ramirez L."/>
            <person name="Pisabarro A.G."/>
            <person name="Kuo A."/>
            <person name="Tritt A."/>
            <person name="Lipzen A."/>
            <person name="He G."/>
            <person name="Yan M."/>
            <person name="Ng V."/>
            <person name="Cullen D."/>
            <person name="Martin F."/>
            <person name="Rosso M.-N."/>
            <person name="Henrissat B."/>
            <person name="Hibbett D."/>
            <person name="Martinez A.T."/>
            <person name="Grigoriev I.V."/>
        </authorList>
    </citation>
    <scope>NUCLEOTIDE SEQUENCE</scope>
    <source>
        <strain evidence="2">AH 40177</strain>
    </source>
</reference>
<name>A0A9P5PAG0_9AGAR</name>
<protein>
    <submittedName>
        <fullName evidence="2">Uncharacterized protein</fullName>
    </submittedName>
</protein>
<dbReference type="Proteomes" id="UP000772434">
    <property type="component" value="Unassembled WGS sequence"/>
</dbReference>
<dbReference type="AlphaFoldDB" id="A0A9P5PAG0"/>
<feature type="compositionally biased region" description="Low complexity" evidence="1">
    <location>
        <begin position="25"/>
        <end position="34"/>
    </location>
</feature>
<comment type="caution">
    <text evidence="2">The sequence shown here is derived from an EMBL/GenBank/DDBJ whole genome shotgun (WGS) entry which is preliminary data.</text>
</comment>
<organism evidence="2 3">
    <name type="scientific">Rhodocollybia butyracea</name>
    <dbReference type="NCBI Taxonomy" id="206335"/>
    <lineage>
        <taxon>Eukaryota</taxon>
        <taxon>Fungi</taxon>
        <taxon>Dikarya</taxon>
        <taxon>Basidiomycota</taxon>
        <taxon>Agaricomycotina</taxon>
        <taxon>Agaricomycetes</taxon>
        <taxon>Agaricomycetidae</taxon>
        <taxon>Agaricales</taxon>
        <taxon>Marasmiineae</taxon>
        <taxon>Omphalotaceae</taxon>
        <taxon>Rhodocollybia</taxon>
    </lineage>
</organism>
<evidence type="ECO:0000313" key="3">
    <source>
        <dbReference type="Proteomes" id="UP000772434"/>
    </source>
</evidence>
<gene>
    <name evidence="2" type="ORF">BDP27DRAFT_557895</name>
</gene>
<feature type="region of interest" description="Disordered" evidence="1">
    <location>
        <begin position="1"/>
        <end position="34"/>
    </location>
</feature>
<keyword evidence="3" id="KW-1185">Reference proteome</keyword>
<evidence type="ECO:0000313" key="2">
    <source>
        <dbReference type="EMBL" id="KAF9058700.1"/>
    </source>
</evidence>
<evidence type="ECO:0000256" key="1">
    <source>
        <dbReference type="SAM" id="MobiDB-lite"/>
    </source>
</evidence>
<sequence>MIASNPLPNERPSQRGQLAEPMPTSQSQGSPSRLSLPLPESFVIWQQEVLKPTIEAQLYRYMDHAIALWQDDLDRAKSEEARLMAHNEYAQRRSEVVETARRHYQKYTEMEIRRLHQCPDGTHWIPHQIITVSCKRLNTLNNVLITFRCRFPAVVSRKHF</sequence>